<reference evidence="1" key="2">
    <citation type="submission" date="2020-11" db="EMBL/GenBank/DDBJ databases">
        <authorList>
            <person name="McCartney M.A."/>
            <person name="Auch B."/>
            <person name="Kono T."/>
            <person name="Mallez S."/>
            <person name="Becker A."/>
            <person name="Gohl D.M."/>
            <person name="Silverstein K.A.T."/>
            <person name="Koren S."/>
            <person name="Bechman K.B."/>
            <person name="Herman A."/>
            <person name="Abrahante J.E."/>
            <person name="Garbe J."/>
        </authorList>
    </citation>
    <scope>NUCLEOTIDE SEQUENCE</scope>
    <source>
        <strain evidence="1">Duluth1</strain>
        <tissue evidence="1">Whole animal</tissue>
    </source>
</reference>
<dbReference type="AlphaFoldDB" id="A0A9D4GWA6"/>
<dbReference type="EMBL" id="JAIWYP010000005">
    <property type="protein sequence ID" value="KAH3824168.1"/>
    <property type="molecule type" value="Genomic_DNA"/>
</dbReference>
<evidence type="ECO:0000313" key="1">
    <source>
        <dbReference type="EMBL" id="KAH3824168.1"/>
    </source>
</evidence>
<accession>A0A9D4GWA6</accession>
<keyword evidence="2" id="KW-1185">Reference proteome</keyword>
<proteinExistence type="predicted"/>
<reference evidence="1" key="1">
    <citation type="journal article" date="2019" name="bioRxiv">
        <title>The Genome of the Zebra Mussel, Dreissena polymorpha: A Resource for Invasive Species Research.</title>
        <authorList>
            <person name="McCartney M.A."/>
            <person name="Auch B."/>
            <person name="Kono T."/>
            <person name="Mallez S."/>
            <person name="Zhang Y."/>
            <person name="Obille A."/>
            <person name="Becker A."/>
            <person name="Abrahante J.E."/>
            <person name="Garbe J."/>
            <person name="Badalamenti J.P."/>
            <person name="Herman A."/>
            <person name="Mangelson H."/>
            <person name="Liachko I."/>
            <person name="Sullivan S."/>
            <person name="Sone E.D."/>
            <person name="Koren S."/>
            <person name="Silverstein K.A.T."/>
            <person name="Beckman K.B."/>
            <person name="Gohl D.M."/>
        </authorList>
    </citation>
    <scope>NUCLEOTIDE SEQUENCE</scope>
    <source>
        <strain evidence="1">Duluth1</strain>
        <tissue evidence="1">Whole animal</tissue>
    </source>
</reference>
<dbReference type="Proteomes" id="UP000828390">
    <property type="component" value="Unassembled WGS sequence"/>
</dbReference>
<comment type="caution">
    <text evidence="1">The sequence shown here is derived from an EMBL/GenBank/DDBJ whole genome shotgun (WGS) entry which is preliminary data.</text>
</comment>
<sequence length="105" mass="11755">MLPKSVRMFNSSFNEYKTYSPFRSVVDSWEYLIHVEKRPLVKIVRLAFLLTTSQATSLYRALKHFLDDLAGNLPISGAEAFPSDDLAGNLPISGAEAFPCTESRV</sequence>
<gene>
    <name evidence="1" type="ORF">DPMN_125998</name>
</gene>
<protein>
    <submittedName>
        <fullName evidence="1">Uncharacterized protein</fullName>
    </submittedName>
</protein>
<name>A0A9D4GWA6_DREPO</name>
<evidence type="ECO:0000313" key="2">
    <source>
        <dbReference type="Proteomes" id="UP000828390"/>
    </source>
</evidence>
<organism evidence="1 2">
    <name type="scientific">Dreissena polymorpha</name>
    <name type="common">Zebra mussel</name>
    <name type="synonym">Mytilus polymorpha</name>
    <dbReference type="NCBI Taxonomy" id="45954"/>
    <lineage>
        <taxon>Eukaryota</taxon>
        <taxon>Metazoa</taxon>
        <taxon>Spiralia</taxon>
        <taxon>Lophotrochozoa</taxon>
        <taxon>Mollusca</taxon>
        <taxon>Bivalvia</taxon>
        <taxon>Autobranchia</taxon>
        <taxon>Heteroconchia</taxon>
        <taxon>Euheterodonta</taxon>
        <taxon>Imparidentia</taxon>
        <taxon>Neoheterodontei</taxon>
        <taxon>Myida</taxon>
        <taxon>Dreissenoidea</taxon>
        <taxon>Dreissenidae</taxon>
        <taxon>Dreissena</taxon>
    </lineage>
</organism>